<name>A0A654GAT8_ARATH</name>
<proteinExistence type="predicted"/>
<evidence type="ECO:0000313" key="6">
    <source>
        <dbReference type="Proteomes" id="UP000434276"/>
    </source>
</evidence>
<dbReference type="PANTHER" id="PTHR34380">
    <property type="entry name" value="BNAA03G12380D PROTEIN"/>
    <property type="match status" value="1"/>
</dbReference>
<protein>
    <submittedName>
        <fullName evidence="4">Uncharacterized protein</fullName>
    </submittedName>
</protein>
<dbReference type="PANTHER" id="PTHR34380:SF1">
    <property type="entry name" value="OS01G0221300 PROTEIN"/>
    <property type="match status" value="1"/>
</dbReference>
<evidence type="ECO:0000313" key="5">
    <source>
        <dbReference type="Proteomes" id="UP000426265"/>
    </source>
</evidence>
<accession>A0A5S9YDL4</accession>
<dbReference type="OrthoDB" id="1899721at2759"/>
<sequence>MEVNSMGLNCRCLELEERVLKGEERYTHLETELQKRNNEFESLELKFKELESEKLVVEEESRNLKESEEGALIEQMMVNRALELGLELARIKNTESCKVFKDDLTREGLGYHQGLGSPCMTTPVKDYILGRDRDRDRDTMSSRRRVNKMLSFEDDGHKLTDVVDLCDSETEQRSEEEEFADVMDTIEEANIGENYEDEDVEACDANTSSPLSRRKRKRVIASDDDDDADDDDEDNIPISILKNLKPTNQEMSDLFDTPNKGESESRRLSGQRRVSSRLNKKRVSEEVSASTERLVGIPTTDNAEDDETEEEGSESEGESLDGFIIDDDDSQESVSEKSDEIGVEESDGEVGYADVMSRLRREKKPEKRKWEYEADMLADFGKDPELCMRAVCVLFRFQTEDEKVERSSHVSNGRGFSKVDAVRGTSIALFLTDGDSAGDMKKSVEELKVFDFKGVEKCEELARKYSKQLFQIYNNREDPFFTLPPSP</sequence>
<accession>A0A654GAT8</accession>
<dbReference type="EMBL" id="CACSHJ010000096">
    <property type="protein sequence ID" value="CAA0409497.1"/>
    <property type="molecule type" value="Genomic_DNA"/>
</dbReference>
<dbReference type="Proteomes" id="UP000426265">
    <property type="component" value="Unassembled WGS sequence"/>
</dbReference>
<feature type="compositionally biased region" description="Acidic residues" evidence="2">
    <location>
        <begin position="302"/>
        <end position="331"/>
    </location>
</feature>
<evidence type="ECO:0000313" key="4">
    <source>
        <dbReference type="EMBL" id="VYS70198.1"/>
    </source>
</evidence>
<dbReference type="AlphaFoldDB" id="A0A654GAT8"/>
<feature type="compositionally biased region" description="Acidic residues" evidence="2">
    <location>
        <begin position="222"/>
        <end position="235"/>
    </location>
</feature>
<dbReference type="ExpressionAtlas" id="A0A654GAT8">
    <property type="expression patterns" value="baseline and differential"/>
</dbReference>
<evidence type="ECO:0000313" key="3">
    <source>
        <dbReference type="EMBL" id="CAA0409497.1"/>
    </source>
</evidence>
<keyword evidence="1" id="KW-0175">Coiled coil</keyword>
<dbReference type="EMBL" id="CACRSJ010000110">
    <property type="protein sequence ID" value="VYS70198.1"/>
    <property type="molecule type" value="Genomic_DNA"/>
</dbReference>
<evidence type="ECO:0000256" key="1">
    <source>
        <dbReference type="SAM" id="Coils"/>
    </source>
</evidence>
<reference evidence="4 5" key="1">
    <citation type="submission" date="2019-11" db="EMBL/GenBank/DDBJ databases">
        <authorList>
            <person name="Jiao W.-B."/>
            <person name="Schneeberger K."/>
        </authorList>
    </citation>
    <scope>NUCLEOTIDE SEQUENCE [LARGE SCALE GENOMIC DNA]</scope>
    <source>
        <strain evidence="5">cv. An-1</strain>
        <strain evidence="6">cv. C24</strain>
    </source>
</reference>
<feature type="region of interest" description="Disordered" evidence="2">
    <location>
        <begin position="192"/>
        <end position="357"/>
    </location>
</feature>
<feature type="coiled-coil region" evidence="1">
    <location>
        <begin position="26"/>
        <end position="67"/>
    </location>
</feature>
<organism evidence="4 5">
    <name type="scientific">Arabidopsis thaliana</name>
    <name type="common">Mouse-ear cress</name>
    <dbReference type="NCBI Taxonomy" id="3702"/>
    <lineage>
        <taxon>Eukaryota</taxon>
        <taxon>Viridiplantae</taxon>
        <taxon>Streptophyta</taxon>
        <taxon>Embryophyta</taxon>
        <taxon>Tracheophyta</taxon>
        <taxon>Spermatophyta</taxon>
        <taxon>Magnoliopsida</taxon>
        <taxon>eudicotyledons</taxon>
        <taxon>Gunneridae</taxon>
        <taxon>Pentapetalae</taxon>
        <taxon>rosids</taxon>
        <taxon>malvids</taxon>
        <taxon>Brassicales</taxon>
        <taxon>Brassicaceae</taxon>
        <taxon>Camelineae</taxon>
        <taxon>Arabidopsis</taxon>
    </lineage>
</organism>
<evidence type="ECO:0000256" key="2">
    <source>
        <dbReference type="SAM" id="MobiDB-lite"/>
    </source>
</evidence>
<dbReference type="Proteomes" id="UP000434276">
    <property type="component" value="Unassembled WGS sequence"/>
</dbReference>
<gene>
    <name evidence="4" type="ORF">AN1_LOCUS25582</name>
    <name evidence="3" type="ORF">C24_LOCUS25411</name>
</gene>